<dbReference type="GO" id="GO:1990575">
    <property type="term" value="P:mitochondrial L-ornithine transmembrane transport"/>
    <property type="evidence" value="ECO:0007669"/>
    <property type="project" value="TreeGrafter"/>
</dbReference>
<keyword evidence="15" id="KW-1185">Reference proteome</keyword>
<evidence type="ECO:0000313" key="14">
    <source>
        <dbReference type="EMBL" id="QKX56826.1"/>
    </source>
</evidence>
<keyword evidence="6" id="KW-0999">Mitochondrion inner membrane</keyword>
<evidence type="ECO:0000256" key="13">
    <source>
        <dbReference type="SAM" id="Phobius"/>
    </source>
</evidence>
<dbReference type="PANTHER" id="PTHR45624">
    <property type="entry name" value="MITOCHONDRIAL BASIC AMINO ACIDS TRANSPORTER-RELATED"/>
    <property type="match status" value="1"/>
</dbReference>
<evidence type="ECO:0008006" key="16">
    <source>
        <dbReference type="Google" id="ProtNLM"/>
    </source>
</evidence>
<evidence type="ECO:0000256" key="11">
    <source>
        <dbReference type="RuleBase" id="RU000488"/>
    </source>
</evidence>
<evidence type="ECO:0000256" key="3">
    <source>
        <dbReference type="ARBA" id="ARBA00022448"/>
    </source>
</evidence>
<comment type="subcellular location">
    <subcellularLocation>
        <location evidence="1">Mitochondrion membrane</location>
        <topology evidence="1">Multi-pass membrane protein</topology>
    </subcellularLocation>
</comment>
<evidence type="ECO:0000256" key="1">
    <source>
        <dbReference type="ARBA" id="ARBA00004225"/>
    </source>
</evidence>
<evidence type="ECO:0000256" key="10">
    <source>
        <dbReference type="PROSITE-ProRule" id="PRU00282"/>
    </source>
</evidence>
<keyword evidence="5" id="KW-0677">Repeat</keyword>
<comment type="similarity">
    <text evidence="2 11">Belongs to the mitochondrial carrier (TC 2.A.29) family.</text>
</comment>
<dbReference type="AlphaFoldDB" id="A0A7H8QSK3"/>
<feature type="transmembrane region" description="Helical" evidence="13">
    <location>
        <begin position="223"/>
        <end position="242"/>
    </location>
</feature>
<dbReference type="PROSITE" id="PS50920">
    <property type="entry name" value="SOLCAR"/>
    <property type="match status" value="3"/>
</dbReference>
<dbReference type="Proteomes" id="UP000509510">
    <property type="component" value="Chromosome II"/>
</dbReference>
<keyword evidence="3 11" id="KW-0813">Transport</keyword>
<evidence type="ECO:0000256" key="2">
    <source>
        <dbReference type="ARBA" id="ARBA00006375"/>
    </source>
</evidence>
<proteinExistence type="inferred from homology"/>
<organism evidence="14 15">
    <name type="scientific">Talaromyces rugulosus</name>
    <name type="common">Penicillium rugulosum</name>
    <dbReference type="NCBI Taxonomy" id="121627"/>
    <lineage>
        <taxon>Eukaryota</taxon>
        <taxon>Fungi</taxon>
        <taxon>Dikarya</taxon>
        <taxon>Ascomycota</taxon>
        <taxon>Pezizomycotina</taxon>
        <taxon>Eurotiomycetes</taxon>
        <taxon>Eurotiomycetidae</taxon>
        <taxon>Eurotiales</taxon>
        <taxon>Trichocomaceae</taxon>
        <taxon>Talaromyces</taxon>
        <taxon>Talaromyces sect. Islandici</taxon>
    </lineage>
</organism>
<evidence type="ECO:0000256" key="9">
    <source>
        <dbReference type="ARBA" id="ARBA00023136"/>
    </source>
</evidence>
<evidence type="ECO:0000256" key="4">
    <source>
        <dbReference type="ARBA" id="ARBA00022692"/>
    </source>
</evidence>
<dbReference type="GO" id="GO:0000064">
    <property type="term" value="F:L-ornithine transmembrane transporter activity"/>
    <property type="evidence" value="ECO:0007669"/>
    <property type="project" value="TreeGrafter"/>
</dbReference>
<dbReference type="RefSeq" id="XP_035343004.1">
    <property type="nucleotide sequence ID" value="XM_035487111.1"/>
</dbReference>
<evidence type="ECO:0000256" key="7">
    <source>
        <dbReference type="ARBA" id="ARBA00022989"/>
    </source>
</evidence>
<evidence type="ECO:0000256" key="6">
    <source>
        <dbReference type="ARBA" id="ARBA00022792"/>
    </source>
</evidence>
<dbReference type="EMBL" id="CP055899">
    <property type="protein sequence ID" value="QKX56826.1"/>
    <property type="molecule type" value="Genomic_DNA"/>
</dbReference>
<dbReference type="OrthoDB" id="193856at2759"/>
<dbReference type="InterPro" id="IPR018108">
    <property type="entry name" value="MCP_transmembrane"/>
</dbReference>
<feature type="repeat" description="Solcar" evidence="10">
    <location>
        <begin position="258"/>
        <end position="351"/>
    </location>
</feature>
<keyword evidence="4 10" id="KW-0812">Transmembrane</keyword>
<evidence type="ECO:0000313" key="15">
    <source>
        <dbReference type="Proteomes" id="UP000509510"/>
    </source>
</evidence>
<gene>
    <name evidence="14" type="ORF">TRUGW13939_03933</name>
</gene>
<feature type="repeat" description="Solcar" evidence="10">
    <location>
        <begin position="141"/>
        <end position="250"/>
    </location>
</feature>
<evidence type="ECO:0000256" key="12">
    <source>
        <dbReference type="SAM" id="MobiDB-lite"/>
    </source>
</evidence>
<feature type="transmembrane region" description="Helical" evidence="13">
    <location>
        <begin position="262"/>
        <end position="279"/>
    </location>
</feature>
<keyword evidence="7 13" id="KW-1133">Transmembrane helix</keyword>
<dbReference type="InterPro" id="IPR050567">
    <property type="entry name" value="Mitochondrial_Carrier"/>
</dbReference>
<sequence>MTTTSPATSALHKDNSTPPKVSAAPKHDYKGFVAGVFSGVAKLSESNRDTRRFDTIKVRLQTSKNAQFKGPLDCVLQTVRKEGLRGFYKGATPPLVGWMMMDSVMLGSLTLYRRLLLENVFSIPRVREVIPFAKGSNLDTLPSVGHGIAGILAGCTVSFIAAPVEHVKARLQIQYAADKKQRMYSGPIDCSKKIVSIPPRVKVLDTVLICIIFQLRSHGIAGLFRGLCATLLFRSFFFFWWGSYDVISRIMREKTSLSAPAINFWAGGISAQIFWITSYPSDVVKNRLMTDPLGGAHGDGERRFRRWKDAAIAVGRERGWKGYWRGFLPCFLRAFPANAMALVAFEGVMRWLP</sequence>
<dbReference type="PANTHER" id="PTHR45624:SF57">
    <property type="entry name" value="MITOCHONDRIAL SUBSTRATE CARRIER FAMILY PROTEIN L"/>
    <property type="match status" value="1"/>
</dbReference>
<dbReference type="GeneID" id="55991435"/>
<evidence type="ECO:0000256" key="5">
    <source>
        <dbReference type="ARBA" id="ARBA00022737"/>
    </source>
</evidence>
<accession>A0A7H8QSK3</accession>
<feature type="repeat" description="Solcar" evidence="10">
    <location>
        <begin position="30"/>
        <end position="115"/>
    </location>
</feature>
<feature type="region of interest" description="Disordered" evidence="12">
    <location>
        <begin position="1"/>
        <end position="24"/>
    </location>
</feature>
<evidence type="ECO:0000256" key="8">
    <source>
        <dbReference type="ARBA" id="ARBA00023128"/>
    </source>
</evidence>
<dbReference type="KEGG" id="trg:TRUGW13939_03933"/>
<protein>
    <recommendedName>
        <fullName evidence="16">Mitochondrial thiamine pyrophosphate carrier 1</fullName>
    </recommendedName>
</protein>
<dbReference type="GO" id="GO:0031966">
    <property type="term" value="C:mitochondrial membrane"/>
    <property type="evidence" value="ECO:0007669"/>
    <property type="project" value="UniProtKB-SubCell"/>
</dbReference>
<dbReference type="InterPro" id="IPR023395">
    <property type="entry name" value="MCP_dom_sf"/>
</dbReference>
<dbReference type="Pfam" id="PF00153">
    <property type="entry name" value="Mito_carr"/>
    <property type="match status" value="3"/>
</dbReference>
<keyword evidence="8" id="KW-0496">Mitochondrion</keyword>
<dbReference type="Gene3D" id="1.50.40.10">
    <property type="entry name" value="Mitochondrial carrier domain"/>
    <property type="match status" value="1"/>
</dbReference>
<keyword evidence="9 10" id="KW-0472">Membrane</keyword>
<reference evidence="15" key="1">
    <citation type="submission" date="2020-06" db="EMBL/GenBank/DDBJ databases">
        <title>A chromosome-scale genome assembly of Talaromyces rugulosus W13939.</title>
        <authorList>
            <person name="Wang B."/>
            <person name="Guo L."/>
            <person name="Ye K."/>
            <person name="Wang L."/>
        </authorList>
    </citation>
    <scope>NUCLEOTIDE SEQUENCE [LARGE SCALE GENOMIC DNA]</scope>
    <source>
        <strain evidence="15">W13939</strain>
    </source>
</reference>
<name>A0A7H8QSK3_TALRU</name>
<dbReference type="SUPFAM" id="SSF103506">
    <property type="entry name" value="Mitochondrial carrier"/>
    <property type="match status" value="1"/>
</dbReference>